<keyword evidence="2" id="KW-1185">Reference proteome</keyword>
<comment type="caution">
    <text evidence="1">The sequence shown here is derived from an EMBL/GenBank/DDBJ whole genome shotgun (WGS) entry which is preliminary data.</text>
</comment>
<name>A0ACB8YGD6_ARCLA</name>
<proteinExistence type="predicted"/>
<reference evidence="2" key="1">
    <citation type="journal article" date="2022" name="Mol. Ecol. Resour.">
        <title>The genomes of chicory, endive, great burdock and yacon provide insights into Asteraceae palaeo-polyploidization history and plant inulin production.</title>
        <authorList>
            <person name="Fan W."/>
            <person name="Wang S."/>
            <person name="Wang H."/>
            <person name="Wang A."/>
            <person name="Jiang F."/>
            <person name="Liu H."/>
            <person name="Zhao H."/>
            <person name="Xu D."/>
            <person name="Zhang Y."/>
        </authorList>
    </citation>
    <scope>NUCLEOTIDE SEQUENCE [LARGE SCALE GENOMIC DNA]</scope>
    <source>
        <strain evidence="2">cv. Niubang</strain>
    </source>
</reference>
<gene>
    <name evidence="1" type="ORF">L6452_33755</name>
</gene>
<dbReference type="Proteomes" id="UP001055879">
    <property type="component" value="Linkage Group LG12"/>
</dbReference>
<protein>
    <submittedName>
        <fullName evidence="1">Uncharacterized protein</fullName>
    </submittedName>
</protein>
<accession>A0ACB8YGD6</accession>
<reference evidence="1 2" key="2">
    <citation type="journal article" date="2022" name="Mol. Ecol. Resour.">
        <title>The genomes of chicory, endive, great burdock and yacon provide insights into Asteraceae paleo-polyploidization history and plant inulin production.</title>
        <authorList>
            <person name="Fan W."/>
            <person name="Wang S."/>
            <person name="Wang H."/>
            <person name="Wang A."/>
            <person name="Jiang F."/>
            <person name="Liu H."/>
            <person name="Zhao H."/>
            <person name="Xu D."/>
            <person name="Zhang Y."/>
        </authorList>
    </citation>
    <scope>NUCLEOTIDE SEQUENCE [LARGE SCALE GENOMIC DNA]</scope>
    <source>
        <strain evidence="2">cv. Niubang</strain>
    </source>
</reference>
<dbReference type="EMBL" id="CM042058">
    <property type="protein sequence ID" value="KAI3684531.1"/>
    <property type="molecule type" value="Genomic_DNA"/>
</dbReference>
<evidence type="ECO:0000313" key="1">
    <source>
        <dbReference type="EMBL" id="KAI3684531.1"/>
    </source>
</evidence>
<sequence>MTSTGDTPPPPASTALKMTISPSPPSSTSPASSPTTVTPPPAKPLATAAETKISPSPPSSTPESSPTAIPPSPPPPHPLTTPPAPPLATELETTNSPSPHFVLFPFMSQGHTIPLLYFSRVLSDRGISVTIITTPANYSAVKATVKNDSISVIDIPFPEDFVGVPPRVEVGDKASAMTLFINFVEATEKLRPAFEEIIRGLPPVSCIISDGFLSWTQDSADKLGIPRLVFYGTNIFSMAMCNIMANFKPHAAVSSDNEPFRVPDFPRLKLTVNDFEPPFSEVDPKGPTMDFFIKQQATFVKSHGMVVNSFYELEPEFIDYWNQNFEPRAWCVGPFCIAKPTVPKQMEEKPAWIQWLDEKLLENKPVIFVSFGTQAEVSSEQLLEVAVGLERSNVSFMWTLKPKQFELIGGAGFEERVNGRGKVVTEWVDQVEVLNHESVDGFLSHCGWNSVLESICVGVAVLAMPFMAEQHLNARMVVEEIGIGLRLWPREKVARGLVGAEEVEKKVVELMEGEGGRRVKERVVEVKEGACCAMKEGGSSWRTLDSLIDHVRGDGDVLPRVE</sequence>
<evidence type="ECO:0000313" key="2">
    <source>
        <dbReference type="Proteomes" id="UP001055879"/>
    </source>
</evidence>
<organism evidence="1 2">
    <name type="scientific">Arctium lappa</name>
    <name type="common">Greater burdock</name>
    <name type="synonym">Lappa major</name>
    <dbReference type="NCBI Taxonomy" id="4217"/>
    <lineage>
        <taxon>Eukaryota</taxon>
        <taxon>Viridiplantae</taxon>
        <taxon>Streptophyta</taxon>
        <taxon>Embryophyta</taxon>
        <taxon>Tracheophyta</taxon>
        <taxon>Spermatophyta</taxon>
        <taxon>Magnoliopsida</taxon>
        <taxon>eudicotyledons</taxon>
        <taxon>Gunneridae</taxon>
        <taxon>Pentapetalae</taxon>
        <taxon>asterids</taxon>
        <taxon>campanulids</taxon>
        <taxon>Asterales</taxon>
        <taxon>Asteraceae</taxon>
        <taxon>Carduoideae</taxon>
        <taxon>Cardueae</taxon>
        <taxon>Arctiinae</taxon>
        <taxon>Arctium</taxon>
    </lineage>
</organism>